<proteinExistence type="predicted"/>
<name>I4BB88_TURPD</name>
<dbReference type="HOGENOM" id="CLU_2060439_0_0_12"/>
<protein>
    <submittedName>
        <fullName evidence="2">Uncharacterized protein</fullName>
    </submittedName>
</protein>
<accession>I4BB88</accession>
<sequence>MKPLDLNVGIQNSYEAARSEAVRLDKPQVLNQLQNQDSAKEQLARDQRVSAPEGTMLHQDLFAEDAYEPPDYDLSDSQKRQKRKQQQQSVRPGNASEASDEPAAAAAGEAEQGGFSTYA</sequence>
<feature type="compositionally biased region" description="Acidic residues" evidence="1">
    <location>
        <begin position="62"/>
        <end position="74"/>
    </location>
</feature>
<dbReference type="Proteomes" id="UP000006048">
    <property type="component" value="Chromosome"/>
</dbReference>
<dbReference type="RefSeq" id="WP_014805022.1">
    <property type="nucleotide sequence ID" value="NC_018020.1"/>
</dbReference>
<feature type="compositionally biased region" description="Low complexity" evidence="1">
    <location>
        <begin position="95"/>
        <end position="110"/>
    </location>
</feature>
<evidence type="ECO:0000313" key="3">
    <source>
        <dbReference type="Proteomes" id="UP000006048"/>
    </source>
</evidence>
<evidence type="ECO:0000313" key="2">
    <source>
        <dbReference type="EMBL" id="AFM14545.1"/>
    </source>
</evidence>
<feature type="compositionally biased region" description="Basic and acidic residues" evidence="1">
    <location>
        <begin position="38"/>
        <end position="48"/>
    </location>
</feature>
<gene>
    <name evidence="2" type="ordered locus">Turpa_3911</name>
</gene>
<evidence type="ECO:0000256" key="1">
    <source>
        <dbReference type="SAM" id="MobiDB-lite"/>
    </source>
</evidence>
<reference evidence="2 3" key="1">
    <citation type="submission" date="2012-06" db="EMBL/GenBank/DDBJ databases">
        <title>The complete chromosome of genome of Turneriella parva DSM 21527.</title>
        <authorList>
            <consortium name="US DOE Joint Genome Institute (JGI-PGF)"/>
            <person name="Lucas S."/>
            <person name="Han J."/>
            <person name="Lapidus A."/>
            <person name="Bruce D."/>
            <person name="Goodwin L."/>
            <person name="Pitluck S."/>
            <person name="Peters L."/>
            <person name="Kyrpides N."/>
            <person name="Mavromatis K."/>
            <person name="Ivanova N."/>
            <person name="Mikhailova N."/>
            <person name="Chertkov O."/>
            <person name="Detter J.C."/>
            <person name="Tapia R."/>
            <person name="Han C."/>
            <person name="Land M."/>
            <person name="Hauser L."/>
            <person name="Markowitz V."/>
            <person name="Cheng J.-F."/>
            <person name="Hugenholtz P."/>
            <person name="Woyke T."/>
            <person name="Wu D."/>
            <person name="Gronow S."/>
            <person name="Wellnitz S."/>
            <person name="Brambilla E."/>
            <person name="Klenk H.-P."/>
            <person name="Eisen J.A."/>
        </authorList>
    </citation>
    <scope>NUCLEOTIDE SEQUENCE [LARGE SCALE GENOMIC DNA]</scope>
    <source>
        <strain evidence="3">ATCC BAA-1111 / DSM 21527 / NCTC 11395 / H</strain>
    </source>
</reference>
<dbReference type="KEGG" id="tpx:Turpa_3911"/>
<dbReference type="EMBL" id="CP002959">
    <property type="protein sequence ID" value="AFM14545.1"/>
    <property type="molecule type" value="Genomic_DNA"/>
</dbReference>
<feature type="region of interest" description="Disordered" evidence="1">
    <location>
        <begin position="33"/>
        <end position="119"/>
    </location>
</feature>
<dbReference type="AlphaFoldDB" id="I4BB88"/>
<organism evidence="2 3">
    <name type="scientific">Turneriella parva (strain ATCC BAA-1111 / DSM 21527 / NCTC 11395 / H)</name>
    <name type="common">Leptospira parva</name>
    <dbReference type="NCBI Taxonomy" id="869212"/>
    <lineage>
        <taxon>Bacteria</taxon>
        <taxon>Pseudomonadati</taxon>
        <taxon>Spirochaetota</taxon>
        <taxon>Spirochaetia</taxon>
        <taxon>Leptospirales</taxon>
        <taxon>Leptospiraceae</taxon>
        <taxon>Turneriella</taxon>
    </lineage>
</organism>
<dbReference type="STRING" id="869212.Turpa_3911"/>
<keyword evidence="3" id="KW-1185">Reference proteome</keyword>